<dbReference type="InterPro" id="IPR016169">
    <property type="entry name" value="FAD-bd_PCMH_sub2"/>
</dbReference>
<keyword evidence="5" id="KW-0560">Oxidoreductase</keyword>
<dbReference type="PANTHER" id="PTHR42934:SF2">
    <property type="entry name" value="GLYCOLATE OXIDASE SUBUNIT GLCD"/>
    <property type="match status" value="1"/>
</dbReference>
<dbReference type="Pfam" id="PF02913">
    <property type="entry name" value="FAD-oxidase_C"/>
    <property type="match status" value="1"/>
</dbReference>
<dbReference type="Gene3D" id="1.10.45.10">
    <property type="entry name" value="Vanillyl-alcohol Oxidase, Chain A, domain 4"/>
    <property type="match status" value="1"/>
</dbReference>
<dbReference type="AlphaFoldDB" id="A0A2G3PTQ7"/>
<sequence>MTSFALWEQSLTGTVRTGAQIPDAYRIDRSGFSPIGAPEVLVQAKTIDDVQHAVTYAADTDWSVVIRGAGTGLAGGASAGTGSLVLDVSGLNRITDIAPADELAVVEPGVITAALDAEAGRYGLRYAPDPASASISTIGGNIATNAGGLRCVKYGVTGDSVLGLSVVLADGRLIHTGRRTAKGVAGLDLTSLFTGSEGTLGVIVSATVRLQPTPIDTVTVAAYFDDVEQAAAATTAVLAARVRPSIMELLDEASLRQSRDFLGLPSDAAGAFVVAQTDGFGAHTEARIVQEVFGQFSYRVSVGDDPQVSDELLAIRRAALPALERHGRALIEDIAVPRTRIADAIRAVAEIATRHRTAIYTFGHAGDGNLHPIIVVDRDDPDAYERAVAAADEIFGTALALGGTITGEHGVGVLKRRWLERELGPDGVELQRTIRRALDPTGLFNPGKTV</sequence>
<evidence type="ECO:0000256" key="1">
    <source>
        <dbReference type="ARBA" id="ARBA00001974"/>
    </source>
</evidence>
<dbReference type="Gene3D" id="3.30.465.10">
    <property type="match status" value="1"/>
</dbReference>
<dbReference type="PANTHER" id="PTHR42934">
    <property type="entry name" value="GLYCOLATE OXIDASE SUBUNIT GLCD"/>
    <property type="match status" value="1"/>
</dbReference>
<organism evidence="7 8">
    <name type="scientific">Williamsia marianensis</name>
    <dbReference type="NCBI Taxonomy" id="85044"/>
    <lineage>
        <taxon>Bacteria</taxon>
        <taxon>Bacillati</taxon>
        <taxon>Actinomycetota</taxon>
        <taxon>Actinomycetes</taxon>
        <taxon>Mycobacteriales</taxon>
        <taxon>Nocardiaceae</taxon>
        <taxon>Williamsia</taxon>
    </lineage>
</organism>
<evidence type="ECO:0000256" key="2">
    <source>
        <dbReference type="ARBA" id="ARBA00008000"/>
    </source>
</evidence>
<gene>
    <name evidence="7" type="ORF">CSW57_04210</name>
</gene>
<evidence type="ECO:0000256" key="5">
    <source>
        <dbReference type="ARBA" id="ARBA00023002"/>
    </source>
</evidence>
<dbReference type="InterPro" id="IPR016166">
    <property type="entry name" value="FAD-bd_PCMH"/>
</dbReference>
<dbReference type="SUPFAM" id="SSF56176">
    <property type="entry name" value="FAD-binding/transporter-associated domain-like"/>
    <property type="match status" value="1"/>
</dbReference>
<name>A0A2G3PTQ7_WILMA</name>
<protein>
    <submittedName>
        <fullName evidence="7">FAD-binding oxidoreductase</fullName>
    </submittedName>
</protein>
<dbReference type="InterPro" id="IPR036318">
    <property type="entry name" value="FAD-bd_PCMH-like_sf"/>
</dbReference>
<keyword evidence="3" id="KW-0285">Flavoprotein</keyword>
<dbReference type="FunFam" id="3.30.70.2740:FF:000001">
    <property type="entry name" value="D-lactate dehydrogenase mitochondrial"/>
    <property type="match status" value="1"/>
</dbReference>
<dbReference type="SUPFAM" id="SSF55103">
    <property type="entry name" value="FAD-linked oxidases, C-terminal domain"/>
    <property type="match status" value="1"/>
</dbReference>
<dbReference type="InterPro" id="IPR006094">
    <property type="entry name" value="Oxid_FAD_bind_N"/>
</dbReference>
<dbReference type="InterPro" id="IPR004113">
    <property type="entry name" value="FAD-bd_oxidored_4_C"/>
</dbReference>
<evidence type="ECO:0000259" key="6">
    <source>
        <dbReference type="PROSITE" id="PS51387"/>
    </source>
</evidence>
<dbReference type="Proteomes" id="UP000225108">
    <property type="component" value="Unassembled WGS sequence"/>
</dbReference>
<dbReference type="GO" id="GO:0016491">
    <property type="term" value="F:oxidoreductase activity"/>
    <property type="evidence" value="ECO:0007669"/>
    <property type="project" value="UniProtKB-KW"/>
</dbReference>
<dbReference type="EMBL" id="PEBD01000004">
    <property type="protein sequence ID" value="PHV68432.1"/>
    <property type="molecule type" value="Genomic_DNA"/>
</dbReference>
<dbReference type="FunFam" id="1.10.45.10:FF:000001">
    <property type="entry name" value="D-lactate dehydrogenase mitochondrial"/>
    <property type="match status" value="1"/>
</dbReference>
<dbReference type="InterPro" id="IPR051914">
    <property type="entry name" value="FAD-linked_OxidoTrans_Type4"/>
</dbReference>
<dbReference type="RefSeq" id="WP_099381558.1">
    <property type="nucleotide sequence ID" value="NZ_PEBD01000004.1"/>
</dbReference>
<dbReference type="InterPro" id="IPR016171">
    <property type="entry name" value="Vanillyl_alc_oxidase_C-sub2"/>
</dbReference>
<comment type="similarity">
    <text evidence="2">Belongs to the FAD-binding oxidoreductase/transferase type 4 family.</text>
</comment>
<dbReference type="InterPro" id="IPR016164">
    <property type="entry name" value="FAD-linked_Oxase-like_C"/>
</dbReference>
<evidence type="ECO:0000256" key="4">
    <source>
        <dbReference type="ARBA" id="ARBA00022827"/>
    </source>
</evidence>
<evidence type="ECO:0000313" key="8">
    <source>
        <dbReference type="Proteomes" id="UP000225108"/>
    </source>
</evidence>
<keyword evidence="4" id="KW-0274">FAD</keyword>
<accession>A0A2G3PTQ7</accession>
<dbReference type="Gene3D" id="3.30.70.2740">
    <property type="match status" value="1"/>
</dbReference>
<dbReference type="Pfam" id="PF01565">
    <property type="entry name" value="FAD_binding_4"/>
    <property type="match status" value="1"/>
</dbReference>
<proteinExistence type="inferred from homology"/>
<dbReference type="GO" id="GO:0071949">
    <property type="term" value="F:FAD binding"/>
    <property type="evidence" value="ECO:0007669"/>
    <property type="project" value="InterPro"/>
</dbReference>
<comment type="cofactor">
    <cofactor evidence="1">
        <name>FAD</name>
        <dbReference type="ChEBI" id="CHEBI:57692"/>
    </cofactor>
</comment>
<evidence type="ECO:0000256" key="3">
    <source>
        <dbReference type="ARBA" id="ARBA00022630"/>
    </source>
</evidence>
<evidence type="ECO:0000313" key="7">
    <source>
        <dbReference type="EMBL" id="PHV68432.1"/>
    </source>
</evidence>
<reference evidence="7 8" key="1">
    <citation type="submission" date="2017-10" db="EMBL/GenBank/DDBJ databases">
        <title>The draft genome sequence of Williamsia sp. BULT 1.1 isolated from the semi-arid grassland soils from South Africa.</title>
        <authorList>
            <person name="Kabwe M.H."/>
            <person name="Govender N."/>
            <person name="Mutseka Lunga P."/>
            <person name="Vikram S."/>
            <person name="Makhalanyane T.P."/>
        </authorList>
    </citation>
    <scope>NUCLEOTIDE SEQUENCE [LARGE SCALE GENOMIC DNA]</scope>
    <source>
        <strain evidence="7 8">BULT 1.1</strain>
    </source>
</reference>
<comment type="caution">
    <text evidence="7">The sequence shown here is derived from an EMBL/GenBank/DDBJ whole genome shotgun (WGS) entry which is preliminary data.</text>
</comment>
<feature type="domain" description="FAD-binding PCMH-type" evidence="6">
    <location>
        <begin position="34"/>
        <end position="213"/>
    </location>
</feature>
<dbReference type="PROSITE" id="PS51387">
    <property type="entry name" value="FAD_PCMH"/>
    <property type="match status" value="1"/>
</dbReference>